<gene>
    <name evidence="1" type="ORF">MCHLO_08958</name>
</gene>
<reference evidence="1" key="1">
    <citation type="submission" date="2014-09" db="EMBL/GenBank/DDBJ databases">
        <title>Genome sequence of the luminous mushroom Mycena chlorophos for searching fungal bioluminescence genes.</title>
        <authorList>
            <person name="Tanaka Y."/>
            <person name="Kasuga D."/>
            <person name="Oba Y."/>
            <person name="Hase S."/>
            <person name="Sato K."/>
            <person name="Oba Y."/>
            <person name="Sakakibara Y."/>
        </authorList>
    </citation>
    <scope>NUCLEOTIDE SEQUENCE</scope>
</reference>
<evidence type="ECO:0000313" key="1">
    <source>
        <dbReference type="EMBL" id="GAT51852.1"/>
    </source>
</evidence>
<evidence type="ECO:0000313" key="2">
    <source>
        <dbReference type="Proteomes" id="UP000815677"/>
    </source>
</evidence>
<keyword evidence="2" id="KW-1185">Reference proteome</keyword>
<name>A0ABQ0LLD4_MYCCL</name>
<organism evidence="1 2">
    <name type="scientific">Mycena chlorophos</name>
    <name type="common">Agaric fungus</name>
    <name type="synonym">Agaricus chlorophos</name>
    <dbReference type="NCBI Taxonomy" id="658473"/>
    <lineage>
        <taxon>Eukaryota</taxon>
        <taxon>Fungi</taxon>
        <taxon>Dikarya</taxon>
        <taxon>Basidiomycota</taxon>
        <taxon>Agaricomycotina</taxon>
        <taxon>Agaricomycetes</taxon>
        <taxon>Agaricomycetidae</taxon>
        <taxon>Agaricales</taxon>
        <taxon>Marasmiineae</taxon>
        <taxon>Mycenaceae</taxon>
        <taxon>Mycena</taxon>
    </lineage>
</organism>
<dbReference type="Gene3D" id="3.80.10.10">
    <property type="entry name" value="Ribonuclease Inhibitor"/>
    <property type="match status" value="1"/>
</dbReference>
<evidence type="ECO:0008006" key="3">
    <source>
        <dbReference type="Google" id="ProtNLM"/>
    </source>
</evidence>
<accession>A0ABQ0LLD4</accession>
<sequence>MSAKAEPRLPRELEREIFLLALAPFKDYQEITSFMLVARRVRAWFKPLLFAVVNLNHSPHGHGFLRAVEADPTLAVCADVKHLFIQDLCGRSEEEIADVVHTCTNLVGLAIDNVLDNSFLSSVASPHLRYLTACVEHLLASGLPSTNLSTITHLTITDLIHPPSYRETLSDILAASALPALTHLSLRFTTGLGVLYIPFLEDTVRKRPSPGLRILIVHVHGLRPSSTYDPDMAVLQTFSKNYPPLAVMIPNNLLALTILDWENTARGERDLWAAAAEFVDRKRRGLVDGQRWWMELAPSGQ</sequence>
<dbReference type="InterPro" id="IPR032675">
    <property type="entry name" value="LRR_dom_sf"/>
</dbReference>
<protein>
    <recommendedName>
        <fullName evidence="3">F-box domain-containing protein</fullName>
    </recommendedName>
</protein>
<dbReference type="EMBL" id="DF847446">
    <property type="protein sequence ID" value="GAT51852.1"/>
    <property type="molecule type" value="Genomic_DNA"/>
</dbReference>
<proteinExistence type="predicted"/>
<dbReference type="Proteomes" id="UP000815677">
    <property type="component" value="Unassembled WGS sequence"/>
</dbReference>